<reference evidence="4" key="1">
    <citation type="journal article" date="2013" name="Nat. Genet.">
        <title>The duck genome and transcriptome provide insight into an avian influenza virus reservoir species.</title>
        <authorList>
            <person name="Huang Y."/>
            <person name="Li Y."/>
            <person name="Burt D.W."/>
            <person name="Chen H."/>
            <person name="Zhang Y."/>
            <person name="Qian W."/>
            <person name="Kim H."/>
            <person name="Gan S."/>
            <person name="Zhao Y."/>
            <person name="Li J."/>
            <person name="Yi K."/>
            <person name="Feng H."/>
            <person name="Zhu P."/>
            <person name="Li B."/>
            <person name="Liu Q."/>
            <person name="Fairley S."/>
            <person name="Magor K.E."/>
            <person name="Du Z."/>
            <person name="Hu X."/>
            <person name="Goodman L."/>
            <person name="Tafer H."/>
            <person name="Vignal A."/>
            <person name="Lee T."/>
            <person name="Kim K.W."/>
            <person name="Sheng Z."/>
            <person name="An Y."/>
            <person name="Searle S."/>
            <person name="Herrero J."/>
            <person name="Groenen M.A."/>
            <person name="Crooijmans R.P."/>
            <person name="Faraut T."/>
            <person name="Cai Q."/>
            <person name="Webster R.G."/>
            <person name="Aldridge J.R."/>
            <person name="Warren W.C."/>
            <person name="Bartschat S."/>
            <person name="Kehr S."/>
            <person name="Marz M."/>
            <person name="Stadler P.F."/>
            <person name="Smith J."/>
            <person name="Kraus R.H."/>
            <person name="Zhao Y."/>
            <person name="Ren L."/>
            <person name="Fei J."/>
            <person name="Morisson M."/>
            <person name="Kaiser P."/>
            <person name="Griffin D.K."/>
            <person name="Rao M."/>
            <person name="Pitel F."/>
            <person name="Wang J."/>
            <person name="Li N."/>
        </authorList>
    </citation>
    <scope>NUCLEOTIDE SEQUENCE [LARGE SCALE GENOMIC DNA]</scope>
</reference>
<gene>
    <name evidence="3" type="ORF">Anapl_06904</name>
</gene>
<evidence type="ECO:0000313" key="4">
    <source>
        <dbReference type="Proteomes" id="UP000296049"/>
    </source>
</evidence>
<feature type="compositionally biased region" description="Low complexity" evidence="1">
    <location>
        <begin position="334"/>
        <end position="343"/>
    </location>
</feature>
<organism evidence="3 4">
    <name type="scientific">Anas platyrhynchos</name>
    <name type="common">Mallard</name>
    <name type="synonym">Anas boschas</name>
    <dbReference type="NCBI Taxonomy" id="8839"/>
    <lineage>
        <taxon>Eukaryota</taxon>
        <taxon>Metazoa</taxon>
        <taxon>Chordata</taxon>
        <taxon>Craniata</taxon>
        <taxon>Vertebrata</taxon>
        <taxon>Euteleostomi</taxon>
        <taxon>Archelosauria</taxon>
        <taxon>Archosauria</taxon>
        <taxon>Dinosauria</taxon>
        <taxon>Saurischia</taxon>
        <taxon>Theropoda</taxon>
        <taxon>Coelurosauria</taxon>
        <taxon>Aves</taxon>
        <taxon>Neognathae</taxon>
        <taxon>Galloanserae</taxon>
        <taxon>Anseriformes</taxon>
        <taxon>Anatidae</taxon>
        <taxon>Anatinae</taxon>
        <taxon>Anas</taxon>
    </lineage>
</organism>
<evidence type="ECO:0000313" key="3">
    <source>
        <dbReference type="EMBL" id="EOB00147.1"/>
    </source>
</evidence>
<evidence type="ECO:0000256" key="2">
    <source>
        <dbReference type="SAM" id="SignalP"/>
    </source>
</evidence>
<accession>R0JSI1</accession>
<evidence type="ECO:0000256" key="1">
    <source>
        <dbReference type="SAM" id="MobiDB-lite"/>
    </source>
</evidence>
<dbReference type="AlphaFoldDB" id="R0JSI1"/>
<proteinExistence type="predicted"/>
<dbReference type="EMBL" id="KB743228">
    <property type="protein sequence ID" value="EOB00147.1"/>
    <property type="molecule type" value="Genomic_DNA"/>
</dbReference>
<keyword evidence="2" id="KW-0732">Signal</keyword>
<feature type="signal peptide" evidence="2">
    <location>
        <begin position="1"/>
        <end position="24"/>
    </location>
</feature>
<dbReference type="Proteomes" id="UP000296049">
    <property type="component" value="Unassembled WGS sequence"/>
</dbReference>
<feature type="compositionally biased region" description="Polar residues" evidence="1">
    <location>
        <begin position="307"/>
        <end position="327"/>
    </location>
</feature>
<feature type="chain" id="PRO_5004342836" evidence="2">
    <location>
        <begin position="25"/>
        <end position="525"/>
    </location>
</feature>
<sequence>MGEIQPFRHTACFILMARAQLVLATQAVTSTESILGHSAEIHNQKLLPHKWVRIWLPPRAIDVWHGLRMLREICAVSECPCACDSPVGTKGLLVCGEENSSQLPHAAEKRETIHNSLPSSVFRILGKAQGLKKSLEKIWIWLWGSLELMHGLCKSFVYRKFCCLQAEKETGQDLLCSQRTRPTAPRHKTENWSYVRKEQFASMLAIKRELSVSVTETQATYLQGRVSPFFHARNFISLYALTRHCINSTHVLFLFYDEYKLAISTATKDGSLKELVVELKLKLEENIPSVPLQEGTDAKAPWVASPPKSNQGTKTTEKANQPIPNETTTKEHNPQTNQTNQTPQRATLSLAGAQGQLFWYILAVPENWTSKHTKSLLHTDGSLLTLSMGVFSSWQRKLEKQYFSNLHYLRTGKGKRIVKPATNIPFDLKVLACGHLLPTPDTEQEAKCGISPQQDKGKIQDLLPDRCYGKAGSQQAVETETMYYCVVWNSQRVSTHTVQAQRPHKDYNWHSSYFQGADGSTYRRA</sequence>
<keyword evidence="4" id="KW-1185">Reference proteome</keyword>
<feature type="region of interest" description="Disordered" evidence="1">
    <location>
        <begin position="292"/>
        <end position="343"/>
    </location>
</feature>
<name>R0JSI1_ANAPL</name>
<protein>
    <submittedName>
        <fullName evidence="3">Uncharacterized protein</fullName>
    </submittedName>
</protein>